<dbReference type="Gene3D" id="1.10.10.750">
    <property type="entry name" value="Ypt/Rab-GAP domain of gyp1p, domain 1"/>
    <property type="match status" value="1"/>
</dbReference>
<dbReference type="SMART" id="SM00164">
    <property type="entry name" value="TBC"/>
    <property type="match status" value="1"/>
</dbReference>
<proteinExistence type="predicted"/>
<dbReference type="Gene3D" id="1.10.472.80">
    <property type="entry name" value="Ypt/Rab-GAP domain of gyp1p, domain 3"/>
    <property type="match status" value="1"/>
</dbReference>
<keyword evidence="5" id="KW-1185">Reference proteome</keyword>
<dbReference type="Proteomes" id="UP000241890">
    <property type="component" value="Unassembled WGS sequence"/>
</dbReference>
<dbReference type="FunFam" id="1.10.8.270:FF:000004">
    <property type="entry name" value="TBC1 domain family, member 22B"/>
    <property type="match status" value="1"/>
</dbReference>
<dbReference type="InterPro" id="IPR000195">
    <property type="entry name" value="Rab-GAP-TBC_dom"/>
</dbReference>
<evidence type="ECO:0000256" key="2">
    <source>
        <dbReference type="SAM" id="MobiDB-lite"/>
    </source>
</evidence>
<feature type="domain" description="Rab-GAP TBC" evidence="3">
    <location>
        <begin position="63"/>
        <end position="294"/>
    </location>
</feature>
<dbReference type="AlphaFoldDB" id="A0A2R5GPK3"/>
<dbReference type="SUPFAM" id="SSF47923">
    <property type="entry name" value="Ypt/Rab-GAP domain of gyp1p"/>
    <property type="match status" value="2"/>
</dbReference>
<dbReference type="Gene3D" id="1.10.8.270">
    <property type="entry name" value="putative rabgap domain of human tbc1 domain family member 14 like domains"/>
    <property type="match status" value="1"/>
</dbReference>
<organism evidence="4 5">
    <name type="scientific">Hondaea fermentalgiana</name>
    <dbReference type="NCBI Taxonomy" id="2315210"/>
    <lineage>
        <taxon>Eukaryota</taxon>
        <taxon>Sar</taxon>
        <taxon>Stramenopiles</taxon>
        <taxon>Bigyra</taxon>
        <taxon>Labyrinthulomycetes</taxon>
        <taxon>Thraustochytrida</taxon>
        <taxon>Thraustochytriidae</taxon>
        <taxon>Hondaea</taxon>
    </lineage>
</organism>
<dbReference type="PROSITE" id="PS50086">
    <property type="entry name" value="TBC_RABGAP"/>
    <property type="match status" value="1"/>
</dbReference>
<comment type="caution">
    <text evidence="4">The sequence shown here is derived from an EMBL/GenBank/DDBJ whole genome shotgun (WGS) entry which is preliminary data.</text>
</comment>
<dbReference type="OrthoDB" id="26371at2759"/>
<dbReference type="Pfam" id="PF00566">
    <property type="entry name" value="RabGAP-TBC"/>
    <property type="match status" value="1"/>
</dbReference>
<feature type="region of interest" description="Disordered" evidence="2">
    <location>
        <begin position="1"/>
        <end position="34"/>
    </location>
</feature>
<evidence type="ECO:0000259" key="3">
    <source>
        <dbReference type="PROSITE" id="PS50086"/>
    </source>
</evidence>
<dbReference type="PANTHER" id="PTHR22957">
    <property type="entry name" value="TBC1 DOMAIN FAMILY MEMBER GTPASE-ACTIVATING PROTEIN"/>
    <property type="match status" value="1"/>
</dbReference>
<keyword evidence="1" id="KW-0343">GTPase activation</keyword>
<sequence>MNGVLGQSDGKAHAANADKGATANGSHPTKSARATSSKDVLFDALLQAADLDLDKLRAASWTRVPDRVRGPVWQLLLGYLPTKRERRDATLRRKRQEYFDCLPMYYNNADAERSEEDQKMLRQILLDIPRTNPGMPLFHCDEVRRSLERMLYIWAIRHPASGYVQGMNDLVTPFYVVFLADHLSDGEIKTINAYDASIVDSDILRAVEADSYWCLTKLLDGIQDHYTMLQPGLQRMFYRLQGIIQRIDQPLHDHLQNEHVDFNQFAFRWMNCLLVRELELNSIVRLWDTYLAEEREGFDSFHVYVCAALLVTWSNELQRMSFQDLLMFLQNLPTSDWDVVRIEELLGQAFILKTLFNESPSHLV</sequence>
<evidence type="ECO:0000313" key="4">
    <source>
        <dbReference type="EMBL" id="GBG32797.1"/>
    </source>
</evidence>
<accession>A0A2R5GPK3</accession>
<dbReference type="InterPro" id="IPR035969">
    <property type="entry name" value="Rab-GAP_TBC_sf"/>
</dbReference>
<dbReference type="GO" id="GO:0005096">
    <property type="term" value="F:GTPase activator activity"/>
    <property type="evidence" value="ECO:0007669"/>
    <property type="project" value="UniProtKB-KW"/>
</dbReference>
<name>A0A2R5GPK3_9STRA</name>
<dbReference type="FunFam" id="1.10.472.80:FF:000001">
    <property type="entry name" value="TBC1 domain family member 22B"/>
    <property type="match status" value="1"/>
</dbReference>
<dbReference type="InParanoid" id="A0A2R5GPK3"/>
<gene>
    <name evidence="4" type="ORF">FCC1311_090222</name>
</gene>
<feature type="compositionally biased region" description="Polar residues" evidence="2">
    <location>
        <begin position="23"/>
        <end position="34"/>
    </location>
</feature>
<reference evidence="4 5" key="1">
    <citation type="submission" date="2017-12" db="EMBL/GenBank/DDBJ databases">
        <title>Sequencing, de novo assembly and annotation of complete genome of a new Thraustochytrid species, strain FCC1311.</title>
        <authorList>
            <person name="Sedici K."/>
            <person name="Godart F."/>
            <person name="Aiese Cigliano R."/>
            <person name="Sanseverino W."/>
            <person name="Barakat M."/>
            <person name="Ortet P."/>
            <person name="Marechal E."/>
            <person name="Cagnac O."/>
            <person name="Amato A."/>
        </authorList>
    </citation>
    <scope>NUCLEOTIDE SEQUENCE [LARGE SCALE GENOMIC DNA]</scope>
</reference>
<dbReference type="PANTHER" id="PTHR22957:SF26">
    <property type="entry name" value="LD44506P"/>
    <property type="match status" value="1"/>
</dbReference>
<dbReference type="FunCoup" id="A0A2R5GPK3">
    <property type="interactions" value="382"/>
</dbReference>
<dbReference type="EMBL" id="BEYU01000131">
    <property type="protein sequence ID" value="GBG32797.1"/>
    <property type="molecule type" value="Genomic_DNA"/>
</dbReference>
<evidence type="ECO:0000313" key="5">
    <source>
        <dbReference type="Proteomes" id="UP000241890"/>
    </source>
</evidence>
<dbReference type="GO" id="GO:0071889">
    <property type="term" value="F:14-3-3 protein binding"/>
    <property type="evidence" value="ECO:0007669"/>
    <property type="project" value="UniProtKB-ARBA"/>
</dbReference>
<evidence type="ECO:0000256" key="1">
    <source>
        <dbReference type="ARBA" id="ARBA00022468"/>
    </source>
</evidence>
<protein>
    <submittedName>
        <fullName evidence="4">TBC1 domain family member 22B</fullName>
    </submittedName>
</protein>